<sequence>MVKRLETEVWDLDNCSGCGMCVAACSKQVLAWGEETHPVRQMRTKNLGLSKTTLDSCTFCRKFCEEVCPRLEHWLPIEAQSIQSAHARGPVFSGAPNDIARAVISAGRSAGLLDGMIMLDLDRWNLEPVARIGSTVEQIVDTIGPQYLWAPIFDALNEAVFEQKMENIAVIGTPCSAQAIRKLRSSTNELLKPYQKAIRLSVAVFCTGIYRPEMIDEVLVKRMNVSRDQVRRLEISPDRQWLQATLWDGSVRTIQRQQAESFTRPGCGKCDDYLGESADLAIGTLGAPAGTSTLIVRSQAGAVFTRNAVQMGLLETSPEVDVQALEAAASEKDRRERAQAFKDLEILMLDGLVDPKKRADAIQQFIRLYRTPVRPGAVEAFPRGCTGC</sequence>
<dbReference type="Gene3D" id="3.30.70.20">
    <property type="match status" value="1"/>
</dbReference>
<organism evidence="2">
    <name type="scientific">Longilinea arvoryzae</name>
    <dbReference type="NCBI Taxonomy" id="360412"/>
    <lineage>
        <taxon>Bacteria</taxon>
        <taxon>Bacillati</taxon>
        <taxon>Chloroflexota</taxon>
        <taxon>Anaerolineae</taxon>
        <taxon>Anaerolineales</taxon>
        <taxon>Anaerolineaceae</taxon>
        <taxon>Longilinea</taxon>
    </lineage>
</organism>
<dbReference type="AlphaFoldDB" id="A0A0S7BE52"/>
<proteinExistence type="predicted"/>
<feature type="domain" description="4Fe-4S ferredoxin-type" evidence="1">
    <location>
        <begin position="6"/>
        <end position="35"/>
    </location>
</feature>
<dbReference type="InterPro" id="IPR045220">
    <property type="entry name" value="FRHB/FDHB/HCAR-like"/>
</dbReference>
<evidence type="ECO:0000313" key="2">
    <source>
        <dbReference type="EMBL" id="GAP13705.1"/>
    </source>
</evidence>
<evidence type="ECO:0000259" key="1">
    <source>
        <dbReference type="PROSITE" id="PS51379"/>
    </source>
</evidence>
<accession>A0A0S7BE52</accession>
<dbReference type="InterPro" id="IPR007525">
    <property type="entry name" value="FrhB_FdhB_C"/>
</dbReference>
<name>A0A0S7BE52_9CHLR</name>
<dbReference type="InterPro" id="IPR017896">
    <property type="entry name" value="4Fe4S_Fe-S-bd"/>
</dbReference>
<protein>
    <submittedName>
        <fullName evidence="2">Coenzyme F420-reducing hydrogenase, beta subunit</fullName>
    </submittedName>
</protein>
<dbReference type="RefSeq" id="WP_172797810.1">
    <property type="nucleotide sequence ID" value="NZ_DF967972.1"/>
</dbReference>
<reference evidence="2" key="1">
    <citation type="submission" date="2015-07" db="EMBL/GenBank/DDBJ databases">
        <title>Draft Genome Sequences of Anaerolinea thermolimosa IMO-1, Bellilinea caldifistulae GOMI-1, Leptolinea tardivitalis YMTK-2, Levilinea saccharolytica KIBI-1,Longilinea arvoryzae KOME-1, Previously Described as Members of the Anaerolineaceae (Chloroflexi).</title>
        <authorList>
            <person name="Sekiguchi Y."/>
            <person name="Ohashi A."/>
            <person name="Matsuura N."/>
            <person name="Tourlousse M.D."/>
        </authorList>
    </citation>
    <scope>NUCLEOTIDE SEQUENCE [LARGE SCALE GENOMIC DNA]</scope>
    <source>
        <strain evidence="2">KOME-1</strain>
    </source>
</reference>
<dbReference type="Pfam" id="PF04432">
    <property type="entry name" value="FrhB_FdhB_C"/>
    <property type="match status" value="1"/>
</dbReference>
<dbReference type="PANTHER" id="PTHR31332">
    <property type="entry name" value="7-HYDROXYMETHYL CHLOROPHYLL A REDUCTASE, CHLOROPLASTIC"/>
    <property type="match status" value="1"/>
</dbReference>
<dbReference type="GO" id="GO:0052592">
    <property type="term" value="F:oxidoreductase activity, acting on CH or CH2 groups, with an iron-sulfur protein as acceptor"/>
    <property type="evidence" value="ECO:0007669"/>
    <property type="project" value="TreeGrafter"/>
</dbReference>
<dbReference type="SUPFAM" id="SSF54862">
    <property type="entry name" value="4Fe-4S ferredoxins"/>
    <property type="match status" value="1"/>
</dbReference>
<dbReference type="EMBL" id="DF967972">
    <property type="protein sequence ID" value="GAP13705.1"/>
    <property type="molecule type" value="Genomic_DNA"/>
</dbReference>
<dbReference type="Pfam" id="PF12838">
    <property type="entry name" value="Fer4_7"/>
    <property type="match status" value="1"/>
</dbReference>
<dbReference type="PANTHER" id="PTHR31332:SF0">
    <property type="entry name" value="7-HYDROXYMETHYL CHLOROPHYLL A REDUCTASE, CHLOROPLASTIC"/>
    <property type="match status" value="1"/>
</dbReference>
<dbReference type="STRING" id="360412.LARV_01460"/>
<keyword evidence="3" id="KW-1185">Reference proteome</keyword>
<dbReference type="Proteomes" id="UP000055060">
    <property type="component" value="Unassembled WGS sequence"/>
</dbReference>
<gene>
    <name evidence="2" type="ORF">LARV_01460</name>
</gene>
<evidence type="ECO:0000313" key="3">
    <source>
        <dbReference type="Proteomes" id="UP000055060"/>
    </source>
</evidence>
<dbReference type="PROSITE" id="PS51379">
    <property type="entry name" value="4FE4S_FER_2"/>
    <property type="match status" value="1"/>
</dbReference>